<evidence type="ECO:0000313" key="5">
    <source>
        <dbReference type="Proteomes" id="UP000799767"/>
    </source>
</evidence>
<dbReference type="Gene3D" id="3.40.30.10">
    <property type="entry name" value="Glutaredoxin"/>
    <property type="match status" value="1"/>
</dbReference>
<keyword evidence="5" id="KW-1185">Reference proteome</keyword>
<reference evidence="4" key="1">
    <citation type="journal article" date="2020" name="Stud. Mycol.">
        <title>101 Dothideomycetes genomes: a test case for predicting lifestyles and emergence of pathogens.</title>
        <authorList>
            <person name="Haridas S."/>
            <person name="Albert R."/>
            <person name="Binder M."/>
            <person name="Bloem J."/>
            <person name="Labutti K."/>
            <person name="Salamov A."/>
            <person name="Andreopoulos B."/>
            <person name="Baker S."/>
            <person name="Barry K."/>
            <person name="Bills G."/>
            <person name="Bluhm B."/>
            <person name="Cannon C."/>
            <person name="Castanera R."/>
            <person name="Culley D."/>
            <person name="Daum C."/>
            <person name="Ezra D."/>
            <person name="Gonzalez J."/>
            <person name="Henrissat B."/>
            <person name="Kuo A."/>
            <person name="Liang C."/>
            <person name="Lipzen A."/>
            <person name="Lutzoni F."/>
            <person name="Magnuson J."/>
            <person name="Mondo S."/>
            <person name="Nolan M."/>
            <person name="Ohm R."/>
            <person name="Pangilinan J."/>
            <person name="Park H.-J."/>
            <person name="Ramirez L."/>
            <person name="Alfaro M."/>
            <person name="Sun H."/>
            <person name="Tritt A."/>
            <person name="Yoshinaga Y."/>
            <person name="Zwiers L.-H."/>
            <person name="Turgeon B."/>
            <person name="Goodwin S."/>
            <person name="Spatafora J."/>
            <person name="Crous P."/>
            <person name="Grigoriev I."/>
        </authorList>
    </citation>
    <scope>NUCLEOTIDE SEQUENCE</scope>
    <source>
        <strain evidence="4">CBS 113389</strain>
    </source>
</reference>
<dbReference type="OrthoDB" id="10253744at2759"/>
<dbReference type="Pfam" id="PF06999">
    <property type="entry name" value="Suc_Fer-like"/>
    <property type="match status" value="1"/>
</dbReference>
<sequence length="369" mass="40826">MFVFKHGCRNASRTVARRFDRRCASRIAIPMETPPFPVVEHCPSPTCQCRETPQGLDIERETNLNGSIASYAEQVLISTGRMDWKSRIEEEEEGVLVRQLKAYLGRGGKYSDPFHNVMLTNSSFHPTQPLAHQTEATGTPIPTGKASPFSSISNNQSASSHETPTASAFLLPSFQYIPAIPTDPASIEAFIQAFILPSQLHQSHDSLTREQKNVLRRQPERQKSFVGARKADEILVLICGHGGRDSRCGTLGPLLKAEFEDKLRRQNIPLLDEPPVAEAVEVETEVEGYTPTARVGLISHIGGHKWAGNVIVYIPPSFKANALAGKGIWYSRVGPEHVEGIVEKTVVEGKVIKELFRGGIDQERTMLRV</sequence>
<evidence type="ECO:0000256" key="3">
    <source>
        <dbReference type="SAM" id="MobiDB-lite"/>
    </source>
</evidence>
<feature type="region of interest" description="Disordered" evidence="3">
    <location>
        <begin position="125"/>
        <end position="160"/>
    </location>
</feature>
<evidence type="ECO:0000313" key="4">
    <source>
        <dbReference type="EMBL" id="KAF2478551.1"/>
    </source>
</evidence>
<evidence type="ECO:0000256" key="2">
    <source>
        <dbReference type="ARBA" id="ARBA00040895"/>
    </source>
</evidence>
<dbReference type="InterPro" id="IPR036249">
    <property type="entry name" value="Thioredoxin-like_sf"/>
</dbReference>
<feature type="compositionally biased region" description="Low complexity" evidence="3">
    <location>
        <begin position="146"/>
        <end position="160"/>
    </location>
</feature>
<dbReference type="GeneID" id="54477265"/>
<dbReference type="Proteomes" id="UP000799767">
    <property type="component" value="Unassembled WGS sequence"/>
</dbReference>
<comment type="similarity">
    <text evidence="1">Belongs to the AIM32 family.</text>
</comment>
<evidence type="ECO:0000256" key="1">
    <source>
        <dbReference type="ARBA" id="ARBA00038208"/>
    </source>
</evidence>
<dbReference type="PANTHER" id="PTHR31902:SF7">
    <property type="entry name" value="ALTERED INHERITANCE OF MITOCHONDRIA PROTEIN 32"/>
    <property type="match status" value="1"/>
</dbReference>
<feature type="compositionally biased region" description="Polar residues" evidence="3">
    <location>
        <begin position="125"/>
        <end position="137"/>
    </location>
</feature>
<dbReference type="InterPro" id="IPR009737">
    <property type="entry name" value="Aim32/Apd1-like"/>
</dbReference>
<proteinExistence type="inferred from homology"/>
<name>A0A6A6PFQ5_9PEZI</name>
<dbReference type="CDD" id="cd03062">
    <property type="entry name" value="TRX_Fd_Sucrase"/>
    <property type="match status" value="1"/>
</dbReference>
<accession>A0A6A6PFQ5</accession>
<dbReference type="SUPFAM" id="SSF52833">
    <property type="entry name" value="Thioredoxin-like"/>
    <property type="match status" value="1"/>
</dbReference>
<dbReference type="EMBL" id="MU001643">
    <property type="protein sequence ID" value="KAF2478551.1"/>
    <property type="molecule type" value="Genomic_DNA"/>
</dbReference>
<gene>
    <name evidence="4" type="ORF">BDY17DRAFT_319259</name>
</gene>
<dbReference type="RefSeq" id="XP_033585121.1">
    <property type="nucleotide sequence ID" value="XM_033736263.1"/>
</dbReference>
<dbReference type="AlphaFoldDB" id="A0A6A6PFQ5"/>
<dbReference type="PANTHER" id="PTHR31902">
    <property type="entry name" value="ACTIN PATCHES DISTAL PROTEIN 1"/>
    <property type="match status" value="1"/>
</dbReference>
<organism evidence="4 5">
    <name type="scientific">Neohortaea acidophila</name>
    <dbReference type="NCBI Taxonomy" id="245834"/>
    <lineage>
        <taxon>Eukaryota</taxon>
        <taxon>Fungi</taxon>
        <taxon>Dikarya</taxon>
        <taxon>Ascomycota</taxon>
        <taxon>Pezizomycotina</taxon>
        <taxon>Dothideomycetes</taxon>
        <taxon>Dothideomycetidae</taxon>
        <taxon>Mycosphaerellales</taxon>
        <taxon>Teratosphaeriaceae</taxon>
        <taxon>Neohortaea</taxon>
    </lineage>
</organism>
<protein>
    <recommendedName>
        <fullName evidence="2">Altered inheritance of mitochondria protein 32</fullName>
    </recommendedName>
</protein>